<dbReference type="GO" id="GO:0043138">
    <property type="term" value="F:3'-5' DNA helicase activity"/>
    <property type="evidence" value="ECO:0007669"/>
    <property type="project" value="TreeGrafter"/>
</dbReference>
<dbReference type="AlphaFoldDB" id="A0A6N8JLP5"/>
<dbReference type="PANTHER" id="PTHR11070:SF45">
    <property type="entry name" value="DNA 3'-5' HELICASE"/>
    <property type="match status" value="1"/>
</dbReference>
<gene>
    <name evidence="6" type="ORF">GKZ27_05140</name>
</gene>
<evidence type="ECO:0000256" key="2">
    <source>
        <dbReference type="ARBA" id="ARBA00022801"/>
    </source>
</evidence>
<name>A0A6N8JLP5_9ACTN</name>
<evidence type="ECO:0000259" key="5">
    <source>
        <dbReference type="Pfam" id="PF00580"/>
    </source>
</evidence>
<dbReference type="EMBL" id="WSRR01000008">
    <property type="protein sequence ID" value="MVX60843.1"/>
    <property type="molecule type" value="Genomic_DNA"/>
</dbReference>
<dbReference type="PANTHER" id="PTHR11070">
    <property type="entry name" value="UVRD / RECB / PCRA DNA HELICASE FAMILY MEMBER"/>
    <property type="match status" value="1"/>
</dbReference>
<evidence type="ECO:0000313" key="6">
    <source>
        <dbReference type="EMBL" id="MVX60843.1"/>
    </source>
</evidence>
<keyword evidence="7" id="KW-1185">Reference proteome</keyword>
<keyword evidence="2" id="KW-0378">Hydrolase</keyword>
<comment type="caution">
    <text evidence="6">The sequence shown here is derived from an EMBL/GenBank/DDBJ whole genome shotgun (WGS) entry which is preliminary data.</text>
</comment>
<reference evidence="6 7" key="1">
    <citation type="submission" date="2019-12" db="EMBL/GenBank/DDBJ databases">
        <title>Microbes associate with the intestines of laboratory mice.</title>
        <authorList>
            <person name="Navarre W."/>
            <person name="Wong E."/>
        </authorList>
    </citation>
    <scope>NUCLEOTIDE SEQUENCE [LARGE SCALE GENOMIC DNA]</scope>
    <source>
        <strain evidence="6 7">NM66_B29</strain>
    </source>
</reference>
<dbReference type="InterPro" id="IPR014016">
    <property type="entry name" value="UvrD-like_ATP-bd"/>
</dbReference>
<accession>A0A6N8JLP5</accession>
<dbReference type="GO" id="GO:0005524">
    <property type="term" value="F:ATP binding"/>
    <property type="evidence" value="ECO:0007669"/>
    <property type="project" value="UniProtKB-KW"/>
</dbReference>
<evidence type="ECO:0000256" key="1">
    <source>
        <dbReference type="ARBA" id="ARBA00022741"/>
    </source>
</evidence>
<evidence type="ECO:0000313" key="7">
    <source>
        <dbReference type="Proteomes" id="UP000463388"/>
    </source>
</evidence>
<protein>
    <submittedName>
        <fullName evidence="6">AAA family ATPase</fullName>
    </submittedName>
</protein>
<evidence type="ECO:0000256" key="4">
    <source>
        <dbReference type="ARBA" id="ARBA00022840"/>
    </source>
</evidence>
<dbReference type="GO" id="GO:0000725">
    <property type="term" value="P:recombinational repair"/>
    <property type="evidence" value="ECO:0007669"/>
    <property type="project" value="TreeGrafter"/>
</dbReference>
<evidence type="ECO:0000256" key="3">
    <source>
        <dbReference type="ARBA" id="ARBA00022806"/>
    </source>
</evidence>
<dbReference type="GO" id="GO:0016787">
    <property type="term" value="F:hydrolase activity"/>
    <property type="evidence" value="ECO:0007669"/>
    <property type="project" value="UniProtKB-KW"/>
</dbReference>
<organism evidence="6 7">
    <name type="scientific">Adlercreutzia mucosicola</name>
    <dbReference type="NCBI Taxonomy" id="580026"/>
    <lineage>
        <taxon>Bacteria</taxon>
        <taxon>Bacillati</taxon>
        <taxon>Actinomycetota</taxon>
        <taxon>Coriobacteriia</taxon>
        <taxon>Eggerthellales</taxon>
        <taxon>Eggerthellaceae</taxon>
        <taxon>Adlercreutzia</taxon>
    </lineage>
</organism>
<keyword evidence="3" id="KW-0347">Helicase</keyword>
<sequence>MRKEIIMERLIAEPDFINLLLHNHEIATPDQIKILRHPRRDNQSTVVRIKGAAGSGKTLCLLAKLLQEAMQIPEGAPAAPENSLMFVCFNREMAHYAARLLKPFPEAKRIKVTTFDSLVYQLLMPTLDNEAKPPCSDAAFPAREHWKIDYSTDFTAEAMRAVGQRRRRYFGTYLLNTTGQQGPKNISWMNDELCWLEAHYQTEAEAQRFYPAAPRTGRGSTHLPDQNARQVILEIWHEQRQLLRAAKRFTLEQAVNRLMKSKELPRFAMIAVDEAQDLATRSIQLLLKMREHETSRVYLAVDEDQRIYQRDFSWKQLGVARRATTYKLTENLRNGYEVEAFALRCQGIVGDAVPIGTHVQLLPGGEEKVLELAATLAAQSDSTTLLVGGPEWDAKLTERGVPVRNLAKKSNDAEKQSRQEINIALPGLYVMGELKCKGLEFDNVLIPSLECGTDDPDDALRRRYVHFTRARDNLYVVIGSRIPSWAQKAFHDLL</sequence>
<dbReference type="Pfam" id="PF00580">
    <property type="entry name" value="UvrD-helicase"/>
    <property type="match status" value="1"/>
</dbReference>
<dbReference type="InterPro" id="IPR027417">
    <property type="entry name" value="P-loop_NTPase"/>
</dbReference>
<dbReference type="GO" id="GO:0003677">
    <property type="term" value="F:DNA binding"/>
    <property type="evidence" value="ECO:0007669"/>
    <property type="project" value="InterPro"/>
</dbReference>
<dbReference type="GO" id="GO:0005829">
    <property type="term" value="C:cytosol"/>
    <property type="evidence" value="ECO:0007669"/>
    <property type="project" value="TreeGrafter"/>
</dbReference>
<keyword evidence="1" id="KW-0547">Nucleotide-binding</keyword>
<keyword evidence="4" id="KW-0067">ATP-binding</keyword>
<dbReference type="InterPro" id="IPR000212">
    <property type="entry name" value="DNA_helicase_UvrD/REP"/>
</dbReference>
<feature type="domain" description="UvrD-like helicase ATP-binding" evidence="5">
    <location>
        <begin position="45"/>
        <end position="309"/>
    </location>
</feature>
<dbReference type="Gene3D" id="3.40.50.300">
    <property type="entry name" value="P-loop containing nucleotide triphosphate hydrolases"/>
    <property type="match status" value="2"/>
</dbReference>
<dbReference type="Proteomes" id="UP000463388">
    <property type="component" value="Unassembled WGS sequence"/>
</dbReference>
<proteinExistence type="predicted"/>
<dbReference type="SUPFAM" id="SSF52540">
    <property type="entry name" value="P-loop containing nucleoside triphosphate hydrolases"/>
    <property type="match status" value="1"/>
</dbReference>